<reference evidence="2" key="1">
    <citation type="submission" date="2020-05" db="EMBL/GenBank/DDBJ databases">
        <title>Mycena genomes resolve the evolution of fungal bioluminescence.</title>
        <authorList>
            <person name="Tsai I.J."/>
        </authorList>
    </citation>
    <scope>NUCLEOTIDE SEQUENCE</scope>
    <source>
        <strain evidence="2">110903Hualien_Pintung</strain>
    </source>
</reference>
<dbReference type="Gene3D" id="2.30.110.10">
    <property type="entry name" value="Electron Transport, Fmn-binding Protein, Chain A"/>
    <property type="match status" value="1"/>
</dbReference>
<evidence type="ECO:0000313" key="2">
    <source>
        <dbReference type="EMBL" id="KAF7304340.1"/>
    </source>
</evidence>
<gene>
    <name evidence="2" type="ORF">HMN09_00835900</name>
</gene>
<dbReference type="OrthoDB" id="539398at2759"/>
<sequence length="266" mass="29550">MVQYFDEISPSLAKWMENQHVFWVATAPLSGEGHVNVSPKGGEGMFHIVNARQVWYEDLTGSGIETISHLRENGRITVLFNAFEGPPRIARLYGRGTAYEFGTPEYNNYISPESRKPGSRAVIVVDVFKVGTSCGYSVPFFDFKSYRTRLLTWATTKERADKEAQADVEGDDKAANGLVDGLKRYWNTKNLRSLDGMPGLLVAPYTDQKIPGRNKDADTFKPDDESLRRGNTYAKLVSNVNISVANVVVGFAMGVATMGLYMRASK</sequence>
<dbReference type="PANTHER" id="PTHR39336:SF1">
    <property type="entry name" value="PYRIDOXAMINE PHOSPHATE OXIDASE FAMILY PROTEIN (AFU_ORTHOLOGUE AFUA_6G11440)"/>
    <property type="match status" value="1"/>
</dbReference>
<feature type="transmembrane region" description="Helical" evidence="1">
    <location>
        <begin position="242"/>
        <end position="262"/>
    </location>
</feature>
<dbReference type="EMBL" id="JACAZE010000011">
    <property type="protein sequence ID" value="KAF7304340.1"/>
    <property type="molecule type" value="Genomic_DNA"/>
</dbReference>
<dbReference type="SUPFAM" id="SSF50475">
    <property type="entry name" value="FMN-binding split barrel"/>
    <property type="match status" value="1"/>
</dbReference>
<proteinExistence type="predicted"/>
<protein>
    <submittedName>
        <fullName evidence="2">Pyridoxamine phosphate oxidase</fullName>
    </submittedName>
</protein>
<name>A0A8H6SQT0_MYCCL</name>
<keyword evidence="3" id="KW-1185">Reference proteome</keyword>
<dbReference type="Proteomes" id="UP000613580">
    <property type="component" value="Unassembled WGS sequence"/>
</dbReference>
<dbReference type="AlphaFoldDB" id="A0A8H6SQT0"/>
<keyword evidence="1" id="KW-0812">Transmembrane</keyword>
<organism evidence="2 3">
    <name type="scientific">Mycena chlorophos</name>
    <name type="common">Agaric fungus</name>
    <name type="synonym">Agaricus chlorophos</name>
    <dbReference type="NCBI Taxonomy" id="658473"/>
    <lineage>
        <taxon>Eukaryota</taxon>
        <taxon>Fungi</taxon>
        <taxon>Dikarya</taxon>
        <taxon>Basidiomycota</taxon>
        <taxon>Agaricomycotina</taxon>
        <taxon>Agaricomycetes</taxon>
        <taxon>Agaricomycetidae</taxon>
        <taxon>Agaricales</taxon>
        <taxon>Marasmiineae</taxon>
        <taxon>Mycenaceae</taxon>
        <taxon>Mycena</taxon>
    </lineage>
</organism>
<dbReference type="InterPro" id="IPR012349">
    <property type="entry name" value="Split_barrel_FMN-bd"/>
</dbReference>
<accession>A0A8H6SQT0</accession>
<dbReference type="PANTHER" id="PTHR39336">
    <property type="entry name" value="PYRIDOXAMINE PHOSPHATE OXIDASE FAMILY PROTEIN (AFU_ORTHOLOGUE AFUA_6G11440)"/>
    <property type="match status" value="1"/>
</dbReference>
<comment type="caution">
    <text evidence="2">The sequence shown here is derived from an EMBL/GenBank/DDBJ whole genome shotgun (WGS) entry which is preliminary data.</text>
</comment>
<evidence type="ECO:0000313" key="3">
    <source>
        <dbReference type="Proteomes" id="UP000613580"/>
    </source>
</evidence>
<evidence type="ECO:0000256" key="1">
    <source>
        <dbReference type="SAM" id="Phobius"/>
    </source>
</evidence>
<keyword evidence="1" id="KW-1133">Transmembrane helix</keyword>
<keyword evidence="1" id="KW-0472">Membrane</keyword>